<dbReference type="SUPFAM" id="SSF109604">
    <property type="entry name" value="HD-domain/PDEase-like"/>
    <property type="match status" value="1"/>
</dbReference>
<dbReference type="InterPro" id="IPR052194">
    <property type="entry name" value="MESH1"/>
</dbReference>
<dbReference type="AlphaFoldDB" id="A0AAU7CI71"/>
<dbReference type="SMART" id="SM00471">
    <property type="entry name" value="HDc"/>
    <property type="match status" value="1"/>
</dbReference>
<dbReference type="RefSeq" id="WP_406697567.1">
    <property type="nucleotide sequence ID" value="NZ_CP155447.1"/>
</dbReference>
<accession>A0AAU7CI71</accession>
<dbReference type="Pfam" id="PF13328">
    <property type="entry name" value="HD_4"/>
    <property type="match status" value="1"/>
</dbReference>
<feature type="domain" description="HD" evidence="1">
    <location>
        <begin position="28"/>
        <end position="127"/>
    </location>
</feature>
<gene>
    <name evidence="2" type="ORF">V5E97_01785</name>
</gene>
<dbReference type="PROSITE" id="PS51831">
    <property type="entry name" value="HD"/>
    <property type="match status" value="1"/>
</dbReference>
<dbReference type="PANTHER" id="PTHR46246:SF1">
    <property type="entry name" value="GUANOSINE-3',5'-BIS(DIPHOSPHATE) 3'-PYROPHOSPHOHYDROLASE MESH1"/>
    <property type="match status" value="1"/>
</dbReference>
<dbReference type="PANTHER" id="PTHR46246">
    <property type="entry name" value="GUANOSINE-3',5'-BIS(DIPHOSPHATE) 3'-PYROPHOSPHOHYDROLASE MESH1"/>
    <property type="match status" value="1"/>
</dbReference>
<dbReference type="InterPro" id="IPR006674">
    <property type="entry name" value="HD_domain"/>
</dbReference>
<dbReference type="Gene3D" id="1.10.3210.10">
    <property type="entry name" value="Hypothetical protein af1432"/>
    <property type="match status" value="1"/>
</dbReference>
<sequence length="202" mass="22910">MSFELERALRWGAVAHDGQFRKGEKIPYYEHVVGVAMILDRLGFDEAVVIAGLLHDVVEDTERTLDQVRERFGDEVAKVVEACSEIKTDGQGRKRPWIDRKRDHLEALASAPLEVKAVILADKLHNLLSIACDLEEGRPVWSIFNASRADVLWYYRSTVDLVGGGDPRLNRLAERCRQLLDGLAEDERDDSGKRAETREIQE</sequence>
<evidence type="ECO:0000259" key="1">
    <source>
        <dbReference type="PROSITE" id="PS51831"/>
    </source>
</evidence>
<protein>
    <submittedName>
        <fullName evidence="2">HD domain-containing protein</fullName>
    </submittedName>
</protein>
<evidence type="ECO:0000313" key="2">
    <source>
        <dbReference type="EMBL" id="XBH04773.1"/>
    </source>
</evidence>
<dbReference type="CDD" id="cd00077">
    <property type="entry name" value="HDc"/>
    <property type="match status" value="1"/>
</dbReference>
<organism evidence="2">
    <name type="scientific">Singulisphaera sp. Ch08</name>
    <dbReference type="NCBI Taxonomy" id="3120278"/>
    <lineage>
        <taxon>Bacteria</taxon>
        <taxon>Pseudomonadati</taxon>
        <taxon>Planctomycetota</taxon>
        <taxon>Planctomycetia</taxon>
        <taxon>Isosphaerales</taxon>
        <taxon>Isosphaeraceae</taxon>
        <taxon>Singulisphaera</taxon>
    </lineage>
</organism>
<dbReference type="InterPro" id="IPR003607">
    <property type="entry name" value="HD/PDEase_dom"/>
</dbReference>
<dbReference type="EMBL" id="CP155447">
    <property type="protein sequence ID" value="XBH04773.1"/>
    <property type="molecule type" value="Genomic_DNA"/>
</dbReference>
<proteinExistence type="predicted"/>
<dbReference type="GO" id="GO:0008893">
    <property type="term" value="F:guanosine-3',5'-bis(diphosphate) 3'-diphosphatase activity"/>
    <property type="evidence" value="ECO:0007669"/>
    <property type="project" value="TreeGrafter"/>
</dbReference>
<reference evidence="2" key="1">
    <citation type="submission" date="2024-05" db="EMBL/GenBank/DDBJ databases">
        <title>Planctomycetes of the genus Singulisphaera possess chitinolytic capabilities.</title>
        <authorList>
            <person name="Ivanova A."/>
        </authorList>
    </citation>
    <scope>NUCLEOTIDE SEQUENCE</scope>
    <source>
        <strain evidence="2">Ch08T</strain>
    </source>
</reference>
<name>A0AAU7CI71_9BACT</name>